<gene>
    <name evidence="1" type="ORF">HPBE_LOCUS19809</name>
</gene>
<accession>A0A183GCC1</accession>
<reference evidence="1 2" key="1">
    <citation type="submission" date="2018-11" db="EMBL/GenBank/DDBJ databases">
        <authorList>
            <consortium name="Pathogen Informatics"/>
        </authorList>
    </citation>
    <scope>NUCLEOTIDE SEQUENCE [LARGE SCALE GENOMIC DNA]</scope>
</reference>
<dbReference type="WBParaSite" id="HPBE_0001981001-mRNA-1">
    <property type="protein sequence ID" value="HPBE_0001981001-mRNA-1"/>
    <property type="gene ID" value="HPBE_0001981001"/>
</dbReference>
<proteinExistence type="predicted"/>
<sequence>MDTTTRAALCDRYGSISLGVAQEVEQQASVFRRRLVETVRRSVTDVAQRAFEFKRHASDVAQQAFGIRKCVTDVVQQALGFRKHVSDVADWVFGFRRGVTYVAHGVSGFRTHLMGDH</sequence>
<name>A0A183GCC1_HELPZ</name>
<organism evidence="2 3">
    <name type="scientific">Heligmosomoides polygyrus</name>
    <name type="common">Parasitic roundworm</name>
    <dbReference type="NCBI Taxonomy" id="6339"/>
    <lineage>
        <taxon>Eukaryota</taxon>
        <taxon>Metazoa</taxon>
        <taxon>Ecdysozoa</taxon>
        <taxon>Nematoda</taxon>
        <taxon>Chromadorea</taxon>
        <taxon>Rhabditida</taxon>
        <taxon>Rhabditina</taxon>
        <taxon>Rhabditomorpha</taxon>
        <taxon>Strongyloidea</taxon>
        <taxon>Heligmosomidae</taxon>
        <taxon>Heligmosomoides</taxon>
    </lineage>
</organism>
<accession>A0A3P8B300</accession>
<protein>
    <submittedName>
        <fullName evidence="3">IMD domain-containing protein</fullName>
    </submittedName>
</protein>
<keyword evidence="2" id="KW-1185">Reference proteome</keyword>
<dbReference type="AlphaFoldDB" id="A0A183GCC1"/>
<evidence type="ECO:0000313" key="3">
    <source>
        <dbReference type="WBParaSite" id="HPBE_0001981001-mRNA-1"/>
    </source>
</evidence>
<dbReference type="Proteomes" id="UP000050761">
    <property type="component" value="Unassembled WGS sequence"/>
</dbReference>
<evidence type="ECO:0000313" key="2">
    <source>
        <dbReference type="Proteomes" id="UP000050761"/>
    </source>
</evidence>
<reference evidence="3" key="2">
    <citation type="submission" date="2019-09" db="UniProtKB">
        <authorList>
            <consortium name="WormBaseParasite"/>
        </authorList>
    </citation>
    <scope>IDENTIFICATION</scope>
</reference>
<evidence type="ECO:0000313" key="1">
    <source>
        <dbReference type="EMBL" id="VDP16801.1"/>
    </source>
</evidence>
<dbReference type="EMBL" id="UZAH01031632">
    <property type="protein sequence ID" value="VDP16801.1"/>
    <property type="molecule type" value="Genomic_DNA"/>
</dbReference>